<evidence type="ECO:0000259" key="3">
    <source>
        <dbReference type="PROSITE" id="PS51782"/>
    </source>
</evidence>
<keyword evidence="2" id="KW-0732">Signal</keyword>
<protein>
    <submittedName>
        <fullName evidence="4">LysM peptidoglycan-binding domain-containing protein</fullName>
    </submittedName>
</protein>
<dbReference type="PROSITE" id="PS51782">
    <property type="entry name" value="LYSM"/>
    <property type="match status" value="1"/>
</dbReference>
<reference evidence="5" key="1">
    <citation type="journal article" date="2019" name="Int. J. Syst. Evol. Microbiol.">
        <title>The Global Catalogue of Microorganisms (GCM) 10K type strain sequencing project: providing services to taxonomists for standard genome sequencing and annotation.</title>
        <authorList>
            <consortium name="The Broad Institute Genomics Platform"/>
            <consortium name="The Broad Institute Genome Sequencing Center for Infectious Disease"/>
            <person name="Wu L."/>
            <person name="Ma J."/>
        </authorList>
    </citation>
    <scope>NUCLEOTIDE SEQUENCE [LARGE SCALE GENOMIC DNA]</scope>
    <source>
        <strain evidence="5">CCM 8930</strain>
    </source>
</reference>
<evidence type="ECO:0000313" key="5">
    <source>
        <dbReference type="Proteomes" id="UP001596171"/>
    </source>
</evidence>
<dbReference type="InterPro" id="IPR036779">
    <property type="entry name" value="LysM_dom_sf"/>
</dbReference>
<dbReference type="CDD" id="cd00118">
    <property type="entry name" value="LysM"/>
    <property type="match status" value="1"/>
</dbReference>
<feature type="domain" description="LysM" evidence="3">
    <location>
        <begin position="27"/>
        <end position="71"/>
    </location>
</feature>
<evidence type="ECO:0000313" key="4">
    <source>
        <dbReference type="EMBL" id="MFC6201797.1"/>
    </source>
</evidence>
<feature type="region of interest" description="Disordered" evidence="1">
    <location>
        <begin position="80"/>
        <end position="150"/>
    </location>
</feature>
<feature type="signal peptide" evidence="2">
    <location>
        <begin position="1"/>
        <end position="26"/>
    </location>
</feature>
<feature type="compositionally biased region" description="Low complexity" evidence="1">
    <location>
        <begin position="80"/>
        <end position="143"/>
    </location>
</feature>
<comment type="caution">
    <text evidence="4">The sequence shown here is derived from an EMBL/GenBank/DDBJ whole genome shotgun (WGS) entry which is preliminary data.</text>
</comment>
<evidence type="ECO:0000256" key="1">
    <source>
        <dbReference type="SAM" id="MobiDB-lite"/>
    </source>
</evidence>
<feature type="chain" id="PRO_5046990100" evidence="2">
    <location>
        <begin position="27"/>
        <end position="219"/>
    </location>
</feature>
<gene>
    <name evidence="4" type="ORF">ACFP1L_07920</name>
</gene>
<dbReference type="InterPro" id="IPR018392">
    <property type="entry name" value="LysM"/>
</dbReference>
<accession>A0ABW1SJU3</accession>
<organism evidence="4 5">
    <name type="scientific">Lactiplantibacillus nangangensis</name>
    <dbReference type="NCBI Taxonomy" id="2559917"/>
    <lineage>
        <taxon>Bacteria</taxon>
        <taxon>Bacillati</taxon>
        <taxon>Bacillota</taxon>
        <taxon>Bacilli</taxon>
        <taxon>Lactobacillales</taxon>
        <taxon>Lactobacillaceae</taxon>
        <taxon>Lactiplantibacillus</taxon>
    </lineage>
</organism>
<name>A0ABW1SJU3_9LACO</name>
<dbReference type="Gene3D" id="3.10.350.10">
    <property type="entry name" value="LysM domain"/>
    <property type="match status" value="1"/>
</dbReference>
<sequence>MKIKSLLLSTAAAASLFVLGTTAANADTVTVKAGDTVSALADTYNTTISAIEKANSLADVNLIIVGQQLEVNGTTTQAVATPASQAPAQSQAPASQAPAQSQAPVQSQTPVQSQAPAQSQAASAAPAATTASAPVQSQAPAATTNDSDSSAKAWIANKESGGSYSATNGRYIGKYQLDSSYLNGDYSAANQERVANNYVSSRYGSWAAAQSFWQANGWY</sequence>
<evidence type="ECO:0000256" key="2">
    <source>
        <dbReference type="SAM" id="SignalP"/>
    </source>
</evidence>
<dbReference type="Proteomes" id="UP001596171">
    <property type="component" value="Unassembled WGS sequence"/>
</dbReference>
<proteinExistence type="predicted"/>
<keyword evidence="5" id="KW-1185">Reference proteome</keyword>
<dbReference type="SMART" id="SM00257">
    <property type="entry name" value="LysM"/>
    <property type="match status" value="1"/>
</dbReference>
<dbReference type="RefSeq" id="WP_137617061.1">
    <property type="nucleotide sequence ID" value="NZ_BJDI01000016.1"/>
</dbReference>
<dbReference type="SUPFAM" id="SSF54106">
    <property type="entry name" value="LysM domain"/>
    <property type="match status" value="1"/>
</dbReference>
<dbReference type="Pfam" id="PF01476">
    <property type="entry name" value="LysM"/>
    <property type="match status" value="1"/>
</dbReference>
<dbReference type="EMBL" id="JBHSSE010000017">
    <property type="protein sequence ID" value="MFC6201797.1"/>
    <property type="molecule type" value="Genomic_DNA"/>
</dbReference>